<dbReference type="SUPFAM" id="SSF57850">
    <property type="entry name" value="RING/U-box"/>
    <property type="match status" value="1"/>
</dbReference>
<dbReference type="Gene3D" id="3.30.40.10">
    <property type="entry name" value="Zinc/RING finger domain, C3HC4 (zinc finger)"/>
    <property type="match status" value="1"/>
</dbReference>
<dbReference type="PROSITE" id="PS51292">
    <property type="entry name" value="ZF_RING_CH"/>
    <property type="match status" value="1"/>
</dbReference>
<keyword evidence="7" id="KW-1185">Reference proteome</keyword>
<dbReference type="FunFam" id="3.30.40.10:FF:000337">
    <property type="entry name" value="Zinc finger family protein"/>
    <property type="match status" value="1"/>
</dbReference>
<dbReference type="PANTHER" id="PTHR23012:SF174">
    <property type="entry name" value="OS01G0121200 PROTEIN"/>
    <property type="match status" value="1"/>
</dbReference>
<keyword evidence="3" id="KW-0862">Zinc</keyword>
<evidence type="ECO:0000256" key="2">
    <source>
        <dbReference type="ARBA" id="ARBA00022771"/>
    </source>
</evidence>
<feature type="domain" description="RING-CH-type" evidence="5">
    <location>
        <begin position="52"/>
        <end position="112"/>
    </location>
</feature>
<dbReference type="PANTHER" id="PTHR23012">
    <property type="entry name" value="RING/FYVE/PHD ZINC FINGER DOMAIN-CONTAINING"/>
    <property type="match status" value="1"/>
</dbReference>
<evidence type="ECO:0000256" key="1">
    <source>
        <dbReference type="ARBA" id="ARBA00022723"/>
    </source>
</evidence>
<evidence type="ECO:0000313" key="7">
    <source>
        <dbReference type="Proteomes" id="UP000249390"/>
    </source>
</evidence>
<dbReference type="GO" id="GO:0004842">
    <property type="term" value="F:ubiquitin-protein transferase activity"/>
    <property type="evidence" value="ECO:0007669"/>
    <property type="project" value="TreeGrafter"/>
</dbReference>
<evidence type="ECO:0000256" key="3">
    <source>
        <dbReference type="ARBA" id="ARBA00022833"/>
    </source>
</evidence>
<dbReference type="SMART" id="SM00744">
    <property type="entry name" value="RINGv"/>
    <property type="match status" value="1"/>
</dbReference>
<dbReference type="InterPro" id="IPR013083">
    <property type="entry name" value="Znf_RING/FYVE/PHD"/>
</dbReference>
<keyword evidence="4" id="KW-0472">Membrane</keyword>
<dbReference type="AlphaFoldDB" id="A0A328DMA7"/>
<sequence length="257" mass="29150">MGDRFALPVGWLLTDSTLEAAIQSKNLSPAAAFEDASVDFSSHRMDIDEAGSSPRTLVECRICHEEDEDLNMEMPCSCRGSLKYVHRRCVQRWCNEKRDTVCEICHQQFKPGYTSPPALFHYSGIPLNLRENWYISERDLQSTSFITVVSTEHNFVDPNFEDHSGYTPRTLICCRVVAITFLLLLMLRHTLPVIVYGAGDYSATLFILLVLRTAGILLPIYVMVKAFTAVRRRRQHAEDRGHLSSVLVLEEGNDLPI</sequence>
<dbReference type="InterPro" id="IPR011016">
    <property type="entry name" value="Znf_RING-CH"/>
</dbReference>
<reference evidence="6 7" key="1">
    <citation type="submission" date="2018-06" db="EMBL/GenBank/DDBJ databases">
        <title>The Genome of Cuscuta australis (Dodder) Provides Insight into the Evolution of Plant Parasitism.</title>
        <authorList>
            <person name="Liu H."/>
        </authorList>
    </citation>
    <scope>NUCLEOTIDE SEQUENCE [LARGE SCALE GENOMIC DNA]</scope>
    <source>
        <strain evidence="7">cv. Yunnan</strain>
        <tissue evidence="6">Vines</tissue>
    </source>
</reference>
<comment type="caution">
    <text evidence="6">The sequence shown here is derived from an EMBL/GenBank/DDBJ whole genome shotgun (WGS) entry which is preliminary data.</text>
</comment>
<keyword evidence="2" id="KW-0863">Zinc-finger</keyword>
<proteinExistence type="predicted"/>
<dbReference type="Proteomes" id="UP000249390">
    <property type="component" value="Unassembled WGS sequence"/>
</dbReference>
<dbReference type="EMBL" id="NQVE01000122">
    <property type="protein sequence ID" value="RAL46616.1"/>
    <property type="molecule type" value="Genomic_DNA"/>
</dbReference>
<dbReference type="CDD" id="cd16495">
    <property type="entry name" value="RING_CH-C4HC3_MARCH"/>
    <property type="match status" value="1"/>
</dbReference>
<keyword evidence="1" id="KW-0479">Metal-binding</keyword>
<dbReference type="GO" id="GO:0008270">
    <property type="term" value="F:zinc ion binding"/>
    <property type="evidence" value="ECO:0007669"/>
    <property type="project" value="UniProtKB-KW"/>
</dbReference>
<feature type="transmembrane region" description="Helical" evidence="4">
    <location>
        <begin position="203"/>
        <end position="224"/>
    </location>
</feature>
<feature type="transmembrane region" description="Helical" evidence="4">
    <location>
        <begin position="172"/>
        <end position="191"/>
    </location>
</feature>
<keyword evidence="4" id="KW-1133">Transmembrane helix</keyword>
<dbReference type="Pfam" id="PF12428">
    <property type="entry name" value="DUF3675"/>
    <property type="match status" value="1"/>
</dbReference>
<protein>
    <recommendedName>
        <fullName evidence="5">RING-CH-type domain-containing protein</fullName>
    </recommendedName>
</protein>
<gene>
    <name evidence="6" type="ORF">DM860_004895</name>
</gene>
<keyword evidence="4" id="KW-0812">Transmembrane</keyword>
<evidence type="ECO:0000259" key="5">
    <source>
        <dbReference type="PROSITE" id="PS51292"/>
    </source>
</evidence>
<dbReference type="InterPro" id="IPR022143">
    <property type="entry name" value="DUF3675"/>
</dbReference>
<dbReference type="GO" id="GO:0016567">
    <property type="term" value="P:protein ubiquitination"/>
    <property type="evidence" value="ECO:0007669"/>
    <property type="project" value="TreeGrafter"/>
</dbReference>
<dbReference type="Pfam" id="PF12906">
    <property type="entry name" value="RINGv"/>
    <property type="match status" value="1"/>
</dbReference>
<dbReference type="InterPro" id="IPR033275">
    <property type="entry name" value="MARCH-like"/>
</dbReference>
<accession>A0A328DMA7</accession>
<organism evidence="6 7">
    <name type="scientific">Cuscuta australis</name>
    <dbReference type="NCBI Taxonomy" id="267555"/>
    <lineage>
        <taxon>Eukaryota</taxon>
        <taxon>Viridiplantae</taxon>
        <taxon>Streptophyta</taxon>
        <taxon>Embryophyta</taxon>
        <taxon>Tracheophyta</taxon>
        <taxon>Spermatophyta</taxon>
        <taxon>Magnoliopsida</taxon>
        <taxon>eudicotyledons</taxon>
        <taxon>Gunneridae</taxon>
        <taxon>Pentapetalae</taxon>
        <taxon>asterids</taxon>
        <taxon>lamiids</taxon>
        <taxon>Solanales</taxon>
        <taxon>Convolvulaceae</taxon>
        <taxon>Cuscuteae</taxon>
        <taxon>Cuscuta</taxon>
        <taxon>Cuscuta subgen. Grammica</taxon>
        <taxon>Cuscuta sect. Cleistogrammica</taxon>
    </lineage>
</organism>
<evidence type="ECO:0000256" key="4">
    <source>
        <dbReference type="SAM" id="Phobius"/>
    </source>
</evidence>
<dbReference type="GO" id="GO:0016020">
    <property type="term" value="C:membrane"/>
    <property type="evidence" value="ECO:0007669"/>
    <property type="project" value="TreeGrafter"/>
</dbReference>
<evidence type="ECO:0000313" key="6">
    <source>
        <dbReference type="EMBL" id="RAL46616.1"/>
    </source>
</evidence>
<name>A0A328DMA7_9ASTE</name>